<gene>
    <name evidence="1" type="ORF">EII21_09000</name>
</gene>
<sequence length="208" mass="22318">MKVVLLHGLLMNDWVMRVLGSRLEQQGFEPVYFRYATTRAMPREHARALAERIRSHGLAPCHFVAHSLGGLVLRHLVAIAPDLIQGRVVTLGTPHGGSATAAAVRRYCPVLVGKAWDWGLDGRLPETVPAGWGNVAGTKGVGVGRLLGALAAPNDGTVALAETALAGSLPLQVPCSHTGLLLDAEVAAQTGYFLRYGQWNTEAYRRIK</sequence>
<dbReference type="AlphaFoldDB" id="A0A3P2A328"/>
<dbReference type="Gene3D" id="3.40.50.1820">
    <property type="entry name" value="alpha/beta hydrolase"/>
    <property type="match status" value="1"/>
</dbReference>
<keyword evidence="2" id="KW-1185">Reference proteome</keyword>
<dbReference type="Proteomes" id="UP000269923">
    <property type="component" value="Unassembled WGS sequence"/>
</dbReference>
<proteinExistence type="predicted"/>
<organism evidence="1 2">
    <name type="scientific">Conchiformibius steedae</name>
    <dbReference type="NCBI Taxonomy" id="153493"/>
    <lineage>
        <taxon>Bacteria</taxon>
        <taxon>Pseudomonadati</taxon>
        <taxon>Pseudomonadota</taxon>
        <taxon>Betaproteobacteria</taxon>
        <taxon>Neisseriales</taxon>
        <taxon>Neisseriaceae</taxon>
        <taxon>Conchiformibius</taxon>
    </lineage>
</organism>
<dbReference type="PANTHER" id="PTHR37946:SF1">
    <property type="entry name" value="SLL1969 PROTEIN"/>
    <property type="match status" value="1"/>
</dbReference>
<reference evidence="1 2" key="1">
    <citation type="submission" date="2018-11" db="EMBL/GenBank/DDBJ databases">
        <title>Genomes From Bacteria Associated with the Canine Oral Cavity: a Test Case for Automated Genome-Based Taxonomic Assignment.</title>
        <authorList>
            <person name="Coil D.A."/>
            <person name="Jospin G."/>
            <person name="Darling A.E."/>
            <person name="Wallis C."/>
            <person name="Davis I.J."/>
            <person name="Harris S."/>
            <person name="Eisen J.A."/>
            <person name="Holcombe L.J."/>
            <person name="O'Flynn C."/>
        </authorList>
    </citation>
    <scope>NUCLEOTIDE SEQUENCE [LARGE SCALE GENOMIC DNA]</scope>
    <source>
        <strain evidence="1 2">COT-280</strain>
    </source>
</reference>
<protein>
    <submittedName>
        <fullName evidence="1">Acetyltransferase</fullName>
    </submittedName>
</protein>
<comment type="caution">
    <text evidence="1">The sequence shown here is derived from an EMBL/GenBank/DDBJ whole genome shotgun (WGS) entry which is preliminary data.</text>
</comment>
<keyword evidence="1" id="KW-0808">Transferase</keyword>
<dbReference type="RefSeq" id="WP_124795767.1">
    <property type="nucleotide sequence ID" value="NZ_RQYC01000017.1"/>
</dbReference>
<dbReference type="InterPro" id="IPR029058">
    <property type="entry name" value="AB_hydrolase_fold"/>
</dbReference>
<evidence type="ECO:0000313" key="2">
    <source>
        <dbReference type="Proteomes" id="UP000269923"/>
    </source>
</evidence>
<dbReference type="GO" id="GO:0016740">
    <property type="term" value="F:transferase activity"/>
    <property type="evidence" value="ECO:0007669"/>
    <property type="project" value="UniProtKB-KW"/>
</dbReference>
<evidence type="ECO:0000313" key="1">
    <source>
        <dbReference type="EMBL" id="RRD89385.1"/>
    </source>
</evidence>
<dbReference type="PANTHER" id="PTHR37946">
    <property type="entry name" value="SLL1969 PROTEIN"/>
    <property type="match status" value="1"/>
</dbReference>
<dbReference type="STRING" id="1121352.GCA_000620925_02046"/>
<accession>A0A3P2A328</accession>
<dbReference type="SUPFAM" id="SSF53474">
    <property type="entry name" value="alpha/beta-Hydrolases"/>
    <property type="match status" value="1"/>
</dbReference>
<dbReference type="EMBL" id="RQYC01000017">
    <property type="protein sequence ID" value="RRD89385.1"/>
    <property type="molecule type" value="Genomic_DNA"/>
</dbReference>
<name>A0A3P2A328_9NEIS</name>
<dbReference type="OrthoDB" id="489469at2"/>